<evidence type="ECO:0000313" key="2">
    <source>
        <dbReference type="Proteomes" id="UP000002014"/>
    </source>
</evidence>
<dbReference type="KEGG" id="pmh:P9215_12901"/>
<gene>
    <name evidence="1" type="ordered locus">P9215_12901</name>
</gene>
<evidence type="ECO:0000313" key="1">
    <source>
        <dbReference type="EMBL" id="ABV50905.1"/>
    </source>
</evidence>
<name>A8G5M4_PROM2</name>
<organism evidence="1 2">
    <name type="scientific">Prochlorococcus marinus (strain MIT 9215)</name>
    <dbReference type="NCBI Taxonomy" id="93060"/>
    <lineage>
        <taxon>Bacteria</taxon>
        <taxon>Bacillati</taxon>
        <taxon>Cyanobacteriota</taxon>
        <taxon>Cyanophyceae</taxon>
        <taxon>Synechococcales</taxon>
        <taxon>Prochlorococcaceae</taxon>
        <taxon>Prochlorococcus</taxon>
    </lineage>
</organism>
<dbReference type="RefSeq" id="WP_012007973.1">
    <property type="nucleotide sequence ID" value="NC_009840.1"/>
</dbReference>
<dbReference type="AlphaFoldDB" id="A8G5M4"/>
<dbReference type="STRING" id="93060.P9215_12901"/>
<dbReference type="Proteomes" id="UP000002014">
    <property type="component" value="Chromosome"/>
</dbReference>
<dbReference type="HOGENOM" id="CLU_209821_0_0_3"/>
<sequence length="54" mass="6161">MANPDQKTILLEQAYEELKAICVNFQDESGATDMEVKTLLRELARVYEKDINDG</sequence>
<accession>A8G5M4</accession>
<protein>
    <submittedName>
        <fullName evidence="1">Uncharacterized protein</fullName>
    </submittedName>
</protein>
<dbReference type="EMBL" id="CP000825">
    <property type="protein sequence ID" value="ABV50905.1"/>
    <property type="molecule type" value="Genomic_DNA"/>
</dbReference>
<reference evidence="1 2" key="1">
    <citation type="journal article" date="2007" name="PLoS Genet.">
        <title>Patterns and implications of gene gain and loss in the evolution of Prochlorococcus.</title>
        <authorList>
            <person name="Kettler G.C."/>
            <person name="Martiny A.C."/>
            <person name="Huang K."/>
            <person name="Zucker J."/>
            <person name="Coleman M.L."/>
            <person name="Rodrigue S."/>
            <person name="Chen F."/>
            <person name="Lapidus A."/>
            <person name="Ferriera S."/>
            <person name="Johnson J."/>
            <person name="Steglich C."/>
            <person name="Church G.M."/>
            <person name="Richardson P."/>
            <person name="Chisholm S.W."/>
        </authorList>
    </citation>
    <scope>NUCLEOTIDE SEQUENCE [LARGE SCALE GENOMIC DNA]</scope>
    <source>
        <strain evidence="1 2">MIT 9215</strain>
    </source>
</reference>
<dbReference type="eggNOG" id="ENOG5031XIH">
    <property type="taxonomic scope" value="Bacteria"/>
</dbReference>
<proteinExistence type="predicted"/>